<dbReference type="InParanoid" id="A0A194WV45"/>
<organism evidence="2 3">
    <name type="scientific">Mollisia scopiformis</name>
    <name type="common">Conifer needle endophyte fungus</name>
    <name type="synonym">Phialocephala scopiformis</name>
    <dbReference type="NCBI Taxonomy" id="149040"/>
    <lineage>
        <taxon>Eukaryota</taxon>
        <taxon>Fungi</taxon>
        <taxon>Dikarya</taxon>
        <taxon>Ascomycota</taxon>
        <taxon>Pezizomycotina</taxon>
        <taxon>Leotiomycetes</taxon>
        <taxon>Helotiales</taxon>
        <taxon>Mollisiaceae</taxon>
        <taxon>Mollisia</taxon>
    </lineage>
</organism>
<dbReference type="PANTHER" id="PTHR48098:SF1">
    <property type="entry name" value="DIACYLGLYCEROL ACYLTRANSFERASE_MYCOLYLTRANSFERASE AG85A"/>
    <property type="match status" value="1"/>
</dbReference>
<feature type="signal peptide" evidence="1">
    <location>
        <begin position="1"/>
        <end position="18"/>
    </location>
</feature>
<dbReference type="InterPro" id="IPR029058">
    <property type="entry name" value="AB_hydrolase_fold"/>
</dbReference>
<dbReference type="GO" id="GO:0016747">
    <property type="term" value="F:acyltransferase activity, transferring groups other than amino-acyl groups"/>
    <property type="evidence" value="ECO:0007669"/>
    <property type="project" value="TreeGrafter"/>
</dbReference>
<dbReference type="GeneID" id="28821971"/>
<evidence type="ECO:0000313" key="2">
    <source>
        <dbReference type="EMBL" id="KUJ11845.1"/>
    </source>
</evidence>
<feature type="chain" id="PRO_5008267558" evidence="1">
    <location>
        <begin position="19"/>
        <end position="441"/>
    </location>
</feature>
<reference evidence="2 3" key="1">
    <citation type="submission" date="2015-10" db="EMBL/GenBank/DDBJ databases">
        <title>Full genome of DAOMC 229536 Phialocephala scopiformis, a fungal endophyte of spruce producing the potent anti-insectan compound rugulosin.</title>
        <authorList>
            <consortium name="DOE Joint Genome Institute"/>
            <person name="Walker A.K."/>
            <person name="Frasz S.L."/>
            <person name="Seifert K.A."/>
            <person name="Miller J.D."/>
            <person name="Mondo S.J."/>
            <person name="Labutti K."/>
            <person name="Lipzen A."/>
            <person name="Dockter R."/>
            <person name="Kennedy M."/>
            <person name="Grigoriev I.V."/>
            <person name="Spatafora J.W."/>
        </authorList>
    </citation>
    <scope>NUCLEOTIDE SEQUENCE [LARGE SCALE GENOMIC DNA]</scope>
    <source>
        <strain evidence="2 3">CBS 120377</strain>
    </source>
</reference>
<proteinExistence type="predicted"/>
<dbReference type="KEGG" id="psco:LY89DRAFT_653314"/>
<evidence type="ECO:0000313" key="3">
    <source>
        <dbReference type="Proteomes" id="UP000070700"/>
    </source>
</evidence>
<keyword evidence="1" id="KW-0732">Signal</keyword>
<accession>A0A194WV45</accession>
<dbReference type="Pfam" id="PF00756">
    <property type="entry name" value="Esterase"/>
    <property type="match status" value="1"/>
</dbReference>
<dbReference type="Gene3D" id="3.40.50.1820">
    <property type="entry name" value="alpha/beta hydrolase"/>
    <property type="match status" value="1"/>
</dbReference>
<dbReference type="InterPro" id="IPR050583">
    <property type="entry name" value="Mycobacterial_A85_antigen"/>
</dbReference>
<protein>
    <submittedName>
        <fullName evidence="2">Alpha/beta-hydrolase</fullName>
    </submittedName>
</protein>
<dbReference type="PANTHER" id="PTHR48098">
    <property type="entry name" value="ENTEROCHELIN ESTERASE-RELATED"/>
    <property type="match status" value="1"/>
</dbReference>
<dbReference type="RefSeq" id="XP_018066200.1">
    <property type="nucleotide sequence ID" value="XM_018212245.1"/>
</dbReference>
<sequence length="441" mass="48892">MRFSSLFVNAAFLEVGLAASTTVRKVDTSPTGYVVDFVFTPNATTHPKSVLLGFPLYSDSLHASPSITDGYSPWDWKPEYFSLALFTNTGSPATLAGLDMTYNPSSGDWELSVPFPSGTFNYNFYPDCNSTDYLNCAALTDSSNPPLEPYPGDQLVSTIQVPFDGKYQVRDYDWQLPLPNESRRGNFSFQQYPSPGSTYPSKDIHDVGIYLPNEYGTIPGKKYPVLYLSHGGGGTDADWFNQGRAQNILDRLIDCGEVDPMIVVTPNFYNLGFTMQQDATNGTIEGFDVVGLNGFFNAIRENYLTNLIPWVESTYAVNSTPSSRAFAGLSLGGGLTLSMLFNATSTFSSYCIMSNTPSPEPDDPIWNQTSLRSVGIFAGAGFYDAAFENSRNFQTRASAVDLAYLSHYPMYSAHQWATWQEILYVYLRRVIWRDVPYGVDT</sequence>
<dbReference type="GO" id="GO:0016787">
    <property type="term" value="F:hydrolase activity"/>
    <property type="evidence" value="ECO:0007669"/>
    <property type="project" value="UniProtKB-KW"/>
</dbReference>
<evidence type="ECO:0000256" key="1">
    <source>
        <dbReference type="SAM" id="SignalP"/>
    </source>
</evidence>
<dbReference type="Proteomes" id="UP000070700">
    <property type="component" value="Unassembled WGS sequence"/>
</dbReference>
<dbReference type="OrthoDB" id="2112891at2759"/>
<dbReference type="InterPro" id="IPR000801">
    <property type="entry name" value="Esterase-like"/>
</dbReference>
<dbReference type="EMBL" id="KQ947425">
    <property type="protein sequence ID" value="KUJ11845.1"/>
    <property type="molecule type" value="Genomic_DNA"/>
</dbReference>
<keyword evidence="2" id="KW-0378">Hydrolase</keyword>
<name>A0A194WV45_MOLSC</name>
<gene>
    <name evidence="2" type="ORF">LY89DRAFT_653314</name>
</gene>
<dbReference type="SUPFAM" id="SSF53474">
    <property type="entry name" value="alpha/beta-Hydrolases"/>
    <property type="match status" value="1"/>
</dbReference>
<keyword evidence="3" id="KW-1185">Reference proteome</keyword>
<dbReference type="AlphaFoldDB" id="A0A194WV45"/>